<evidence type="ECO:0000313" key="7">
    <source>
        <dbReference type="Proteomes" id="UP000027222"/>
    </source>
</evidence>
<dbReference type="PANTHER" id="PTHR10989">
    <property type="entry name" value="ANDROGEN-INDUCED PROTEIN 1-RELATED"/>
    <property type="match status" value="1"/>
</dbReference>
<organism evidence="6 7">
    <name type="scientific">Galerina marginata (strain CBS 339.88)</name>
    <dbReference type="NCBI Taxonomy" id="685588"/>
    <lineage>
        <taxon>Eukaryota</taxon>
        <taxon>Fungi</taxon>
        <taxon>Dikarya</taxon>
        <taxon>Basidiomycota</taxon>
        <taxon>Agaricomycotina</taxon>
        <taxon>Agaricomycetes</taxon>
        <taxon>Agaricomycetidae</taxon>
        <taxon>Agaricales</taxon>
        <taxon>Agaricineae</taxon>
        <taxon>Strophariaceae</taxon>
        <taxon>Galerina</taxon>
    </lineage>
</organism>
<name>A0A067TNN9_GALM3</name>
<protein>
    <recommendedName>
        <fullName evidence="8">FAR-17a/AIG1-like protein</fullName>
    </recommendedName>
</protein>
<reference evidence="7" key="1">
    <citation type="journal article" date="2014" name="Proc. Natl. Acad. Sci. U.S.A.">
        <title>Extensive sampling of basidiomycete genomes demonstrates inadequacy of the white-rot/brown-rot paradigm for wood decay fungi.</title>
        <authorList>
            <person name="Riley R."/>
            <person name="Salamov A.A."/>
            <person name="Brown D.W."/>
            <person name="Nagy L.G."/>
            <person name="Floudas D."/>
            <person name="Held B.W."/>
            <person name="Levasseur A."/>
            <person name="Lombard V."/>
            <person name="Morin E."/>
            <person name="Otillar R."/>
            <person name="Lindquist E.A."/>
            <person name="Sun H."/>
            <person name="LaButti K.M."/>
            <person name="Schmutz J."/>
            <person name="Jabbour D."/>
            <person name="Luo H."/>
            <person name="Baker S.E."/>
            <person name="Pisabarro A.G."/>
            <person name="Walton J.D."/>
            <person name="Blanchette R.A."/>
            <person name="Henrissat B."/>
            <person name="Martin F."/>
            <person name="Cullen D."/>
            <person name="Hibbett D.S."/>
            <person name="Grigoriev I.V."/>
        </authorList>
    </citation>
    <scope>NUCLEOTIDE SEQUENCE [LARGE SCALE GENOMIC DNA]</scope>
    <source>
        <strain evidence="7">CBS 339.88</strain>
    </source>
</reference>
<dbReference type="HOGENOM" id="CLU_081915_1_0_1"/>
<dbReference type="Pfam" id="PF04750">
    <property type="entry name" value="Far-17a_AIG1"/>
    <property type="match status" value="1"/>
</dbReference>
<keyword evidence="7" id="KW-1185">Reference proteome</keyword>
<gene>
    <name evidence="6" type="ORF">GALMADRAFT_239488</name>
</gene>
<sequence length="222" mass="25102">MEKSLLKTTLHGGALAILTYGYQSLGSLSVDKFIRGKYGGHFQYLTIQGLVLVWLTMFTGLLTEVLSFMSLRTLKRYLMVMALPLSVVISVIYWSLILFMPRLILQSFSDQSSLSTLSADLFRIPLSIDLALHAAPCLFLLFDFFFFEVKYSKNEVNFGAPVAAIVFSVWYSLWVEHCGKKNDGTFPYPFLTENTLAVRIGIYLGATLLAIISFRVINYLHH</sequence>
<dbReference type="AlphaFoldDB" id="A0A067TNN9"/>
<feature type="transmembrane region" description="Helical" evidence="5">
    <location>
        <begin position="42"/>
        <end position="66"/>
    </location>
</feature>
<keyword evidence="2 5" id="KW-0812">Transmembrane</keyword>
<proteinExistence type="predicted"/>
<evidence type="ECO:0000256" key="4">
    <source>
        <dbReference type="ARBA" id="ARBA00023136"/>
    </source>
</evidence>
<evidence type="ECO:0008006" key="8">
    <source>
        <dbReference type="Google" id="ProtNLM"/>
    </source>
</evidence>
<feature type="transmembrane region" description="Helical" evidence="5">
    <location>
        <begin position="196"/>
        <end position="217"/>
    </location>
</feature>
<evidence type="ECO:0000256" key="5">
    <source>
        <dbReference type="SAM" id="Phobius"/>
    </source>
</evidence>
<dbReference type="GO" id="GO:0016020">
    <property type="term" value="C:membrane"/>
    <property type="evidence" value="ECO:0007669"/>
    <property type="project" value="InterPro"/>
</dbReference>
<feature type="transmembrane region" description="Helical" evidence="5">
    <location>
        <begin position="158"/>
        <end position="176"/>
    </location>
</feature>
<comment type="subcellular location">
    <subcellularLocation>
        <location evidence="1">Endomembrane system</location>
        <topology evidence="1">Multi-pass membrane protein</topology>
    </subcellularLocation>
</comment>
<evidence type="ECO:0000256" key="3">
    <source>
        <dbReference type="ARBA" id="ARBA00022989"/>
    </source>
</evidence>
<accession>A0A067TNN9</accession>
<keyword evidence="3 5" id="KW-1133">Transmembrane helix</keyword>
<evidence type="ECO:0000313" key="6">
    <source>
        <dbReference type="EMBL" id="KDR81504.1"/>
    </source>
</evidence>
<feature type="transmembrane region" description="Helical" evidence="5">
    <location>
        <begin position="78"/>
        <end position="104"/>
    </location>
</feature>
<dbReference type="EMBL" id="KL142370">
    <property type="protein sequence ID" value="KDR81504.1"/>
    <property type="molecule type" value="Genomic_DNA"/>
</dbReference>
<feature type="transmembrane region" description="Helical" evidence="5">
    <location>
        <begin position="124"/>
        <end position="146"/>
    </location>
</feature>
<evidence type="ECO:0000256" key="2">
    <source>
        <dbReference type="ARBA" id="ARBA00022692"/>
    </source>
</evidence>
<dbReference type="OrthoDB" id="1898221at2759"/>
<dbReference type="GO" id="GO:0012505">
    <property type="term" value="C:endomembrane system"/>
    <property type="evidence" value="ECO:0007669"/>
    <property type="project" value="UniProtKB-SubCell"/>
</dbReference>
<evidence type="ECO:0000256" key="1">
    <source>
        <dbReference type="ARBA" id="ARBA00004127"/>
    </source>
</evidence>
<dbReference type="Proteomes" id="UP000027222">
    <property type="component" value="Unassembled WGS sequence"/>
</dbReference>
<dbReference type="PANTHER" id="PTHR10989:SF16">
    <property type="entry name" value="AT02829P-RELATED"/>
    <property type="match status" value="1"/>
</dbReference>
<keyword evidence="4 5" id="KW-0472">Membrane</keyword>
<dbReference type="InterPro" id="IPR006838">
    <property type="entry name" value="ADTRP_AIG1"/>
</dbReference>